<dbReference type="Pfam" id="PF00550">
    <property type="entry name" value="PP-binding"/>
    <property type="match status" value="1"/>
</dbReference>
<reference evidence="4 5" key="1">
    <citation type="submission" date="2024-09" db="EMBL/GenBank/DDBJ databases">
        <authorList>
            <person name="Sun Q."/>
            <person name="Mori K."/>
        </authorList>
    </citation>
    <scope>NUCLEOTIDE SEQUENCE [LARGE SCALE GENOMIC DNA]</scope>
    <source>
        <strain evidence="4 5">JCM 3028</strain>
    </source>
</reference>
<keyword evidence="1" id="KW-0596">Phosphopantetheine</keyword>
<proteinExistence type="predicted"/>
<dbReference type="InterPro" id="IPR020806">
    <property type="entry name" value="PKS_PP-bd"/>
</dbReference>
<dbReference type="SMART" id="SM00823">
    <property type="entry name" value="PKS_PP"/>
    <property type="match status" value="1"/>
</dbReference>
<dbReference type="SMART" id="SM01294">
    <property type="entry name" value="PKS_PP_betabranch"/>
    <property type="match status" value="1"/>
</dbReference>
<evidence type="ECO:0000313" key="4">
    <source>
        <dbReference type="EMBL" id="MFB9674570.1"/>
    </source>
</evidence>
<evidence type="ECO:0000313" key="5">
    <source>
        <dbReference type="Proteomes" id="UP001589610"/>
    </source>
</evidence>
<evidence type="ECO:0000256" key="1">
    <source>
        <dbReference type="ARBA" id="ARBA00022450"/>
    </source>
</evidence>
<protein>
    <submittedName>
        <fullName evidence="4">Acyl carrier protein</fullName>
    </submittedName>
</protein>
<dbReference type="Gene3D" id="1.10.1200.10">
    <property type="entry name" value="ACP-like"/>
    <property type="match status" value="1"/>
</dbReference>
<dbReference type="EMBL" id="JBHMBS010000001">
    <property type="protein sequence ID" value="MFB9674570.1"/>
    <property type="molecule type" value="Genomic_DNA"/>
</dbReference>
<name>A0ABV5T674_9ACTN</name>
<evidence type="ECO:0000256" key="2">
    <source>
        <dbReference type="ARBA" id="ARBA00022553"/>
    </source>
</evidence>
<accession>A0ABV5T674</accession>
<dbReference type="InterPro" id="IPR036736">
    <property type="entry name" value="ACP-like_sf"/>
</dbReference>
<dbReference type="Proteomes" id="UP001589610">
    <property type="component" value="Unassembled WGS sequence"/>
</dbReference>
<sequence length="91" mass="9765">MTGAREEQDVSIEAAVEVIRRHLAELLAMEPGEIDPELPLSAYGLDSQSGVSLVVVLEEWSGTSIDAGIVMNRPSVADLAAAAVPPRKRRR</sequence>
<keyword evidence="2" id="KW-0597">Phosphoprotein</keyword>
<dbReference type="RefSeq" id="WP_344746510.1">
    <property type="nucleotide sequence ID" value="NZ_BAAAWW010000096.1"/>
</dbReference>
<gene>
    <name evidence="4" type="ORF">ACFFRH_03640</name>
</gene>
<feature type="domain" description="Carrier" evidence="3">
    <location>
        <begin position="10"/>
        <end position="87"/>
    </location>
</feature>
<dbReference type="SUPFAM" id="SSF47336">
    <property type="entry name" value="ACP-like"/>
    <property type="match status" value="1"/>
</dbReference>
<keyword evidence="5" id="KW-1185">Reference proteome</keyword>
<dbReference type="InterPro" id="IPR009081">
    <property type="entry name" value="PP-bd_ACP"/>
</dbReference>
<evidence type="ECO:0000259" key="3">
    <source>
        <dbReference type="PROSITE" id="PS50075"/>
    </source>
</evidence>
<organism evidence="4 5">
    <name type="scientific">Streptosporangium vulgare</name>
    <dbReference type="NCBI Taxonomy" id="46190"/>
    <lineage>
        <taxon>Bacteria</taxon>
        <taxon>Bacillati</taxon>
        <taxon>Actinomycetota</taxon>
        <taxon>Actinomycetes</taxon>
        <taxon>Streptosporangiales</taxon>
        <taxon>Streptosporangiaceae</taxon>
        <taxon>Streptosporangium</taxon>
    </lineage>
</organism>
<dbReference type="PROSITE" id="PS50075">
    <property type="entry name" value="CARRIER"/>
    <property type="match status" value="1"/>
</dbReference>
<comment type="caution">
    <text evidence="4">The sequence shown here is derived from an EMBL/GenBank/DDBJ whole genome shotgun (WGS) entry which is preliminary data.</text>
</comment>